<dbReference type="PANTHER" id="PTHR32114">
    <property type="entry name" value="ABC TRANSPORTER ABCH.3"/>
    <property type="match status" value="1"/>
</dbReference>
<evidence type="ECO:0000313" key="5">
    <source>
        <dbReference type="Proteomes" id="UP000267342"/>
    </source>
</evidence>
<evidence type="ECO:0000313" key="4">
    <source>
        <dbReference type="EMBL" id="BBG29649.1"/>
    </source>
</evidence>
<dbReference type="GO" id="GO:0016887">
    <property type="term" value="F:ATP hydrolysis activity"/>
    <property type="evidence" value="ECO:0007669"/>
    <property type="project" value="InterPro"/>
</dbReference>
<keyword evidence="1" id="KW-0175">Coiled coil</keyword>
<dbReference type="KEGG" id="zpl:ZBT109_0876"/>
<dbReference type="Pfam" id="PF13558">
    <property type="entry name" value="SbcC_Walker_B"/>
    <property type="match status" value="1"/>
</dbReference>
<dbReference type="PANTHER" id="PTHR32114:SF2">
    <property type="entry name" value="ABC TRANSPORTER ABCH.3"/>
    <property type="match status" value="1"/>
</dbReference>
<dbReference type="InterPro" id="IPR038729">
    <property type="entry name" value="Rad50/SbcC_AAA"/>
</dbReference>
<dbReference type="Pfam" id="PF13476">
    <property type="entry name" value="AAA_23"/>
    <property type="match status" value="1"/>
</dbReference>
<dbReference type="Gene3D" id="3.40.50.300">
    <property type="entry name" value="P-loop containing nucleotide triphosphate hydrolases"/>
    <property type="match status" value="2"/>
</dbReference>
<dbReference type="GO" id="GO:0006302">
    <property type="term" value="P:double-strand break repair"/>
    <property type="evidence" value="ECO:0007669"/>
    <property type="project" value="InterPro"/>
</dbReference>
<feature type="domain" description="Rad50/SbcC-type AAA" evidence="3">
    <location>
        <begin position="6"/>
        <end position="225"/>
    </location>
</feature>
<organism evidence="4 5">
    <name type="scientific">Zymobacter palmae</name>
    <dbReference type="NCBI Taxonomy" id="33074"/>
    <lineage>
        <taxon>Bacteria</taxon>
        <taxon>Pseudomonadati</taxon>
        <taxon>Pseudomonadota</taxon>
        <taxon>Gammaproteobacteria</taxon>
        <taxon>Oceanospirillales</taxon>
        <taxon>Halomonadaceae</taxon>
        <taxon>Zymobacter group</taxon>
        <taxon>Zymobacter</taxon>
    </lineage>
</organism>
<keyword evidence="5" id="KW-1185">Reference proteome</keyword>
<dbReference type="InterPro" id="IPR027417">
    <property type="entry name" value="P-loop_NTPase"/>
</dbReference>
<feature type="coiled-coil region" evidence="1">
    <location>
        <begin position="646"/>
        <end position="708"/>
    </location>
</feature>
<dbReference type="OrthoDB" id="9795626at2"/>
<evidence type="ECO:0000256" key="2">
    <source>
        <dbReference type="SAM" id="MobiDB-lite"/>
    </source>
</evidence>
<sequence>MKILTLRLCNLAAFAGEHTLDFTRSPLSECGLFAITGPTGSGKSTLLDAMCLALFGSTPRLRQMPGAGTLPQDDSVQLRDPRTLLRRGCTHAFAEVTFMGVDNVRYTASWSVRRARNSVTGKIQNSTQVLRRLDPEEQLITDGKQDFSRKLPEVLGLSFDQFTRAVLLAQAEFSAFLKANDNDRSALLERLTDSDIYSRISRRAYQQYRETKQQHAELASHLEQTRPCDETERAQLNDAVHQAYSHLEHHRAQLKALEEQHRQLNQRRTLVHDYHSQQQAFAALDLQWQQSEDQREQCVALDRFASIRETLQECREQQRRHTALSAEEQRRTLAADGAASATALTEQAWSQARQQRQILEEQQREEAPRLDAALAREQQLQHLCQQRQETSDLRATLDEQQHQRLEQLKQLDDAHHDDLSRLNALRQQRASLTTLPPSQRLHSLRQRMSALDQQRQRWIQRQDTAQRLASHQQQLDDYLVQQQRADAALSQRQQCCQQTEQALTYATAHHQRLHDALLAYSEQTLAALRHLLSDSAPCPVCGSSEHTLPPPTAMALVEAQREAVRQQLEPARQALETAREQYENAQRQRHEAELALTKAKAHSEQAHQIIAQLIATETVYPLIHCRSRVEGIQQRHQRAIRQVEALDDCIARIHSLEEQLQDAEQQRQRIEGAQQHGSAQRLDVERQYERLEQRIEAEQTKLSDQLGTHTSARAWKTARDATLQQARDSEQAALEQFERCRTEQDSTRRAQQEHHAQWLTHCSRLETLTAQVDEWRTTQPPAWQSDEALAHLLTITPHEHHALKETLTRLDSARHDADIRQRTYRQQCDIQLDDDQRPLLDTPTTLLNTLDEQLIKVDERQQTQRQQVEAHQERHEAARSRQREDDQRRQRYAELTDQHQHAEQELKRWGKISGLIGSADGALFRKMAQQWHLDMLVVHANHHLQTLARRFSLKRGGTELGLMIVDREMGDEERSVHSLSGGETFLVSLALALGLAAMASDRLLIGTLFIDEGFGSLDTRARAMAMDALEALQAQGRQVGIISHVQELHERIPVQVQVCPGGREGSSHLRISSPRSLLDLG</sequence>
<feature type="coiled-coil region" evidence="1">
    <location>
        <begin position="205"/>
        <end position="267"/>
    </location>
</feature>
<dbReference type="STRING" id="1123510.GCA_000620025_02244"/>
<reference evidence="4 5" key="1">
    <citation type="submission" date="2018-09" db="EMBL/GenBank/DDBJ databases">
        <title>Zymobacter palmae IAM14233 (=T109) whole genome analysis.</title>
        <authorList>
            <person name="Yanase H."/>
        </authorList>
    </citation>
    <scope>NUCLEOTIDE SEQUENCE [LARGE SCALE GENOMIC DNA]</scope>
    <source>
        <strain evidence="4 5">IAM14233</strain>
    </source>
</reference>
<name>A0A348HDE7_9GAMM</name>
<evidence type="ECO:0000259" key="3">
    <source>
        <dbReference type="Pfam" id="PF13476"/>
    </source>
</evidence>
<dbReference type="RefSeq" id="WP_027705311.1">
    <property type="nucleotide sequence ID" value="NZ_AP018933.1"/>
</dbReference>
<dbReference type="SUPFAM" id="SSF52540">
    <property type="entry name" value="P-loop containing nucleoside triphosphate hydrolases"/>
    <property type="match status" value="2"/>
</dbReference>
<gene>
    <name evidence="4" type="ORF">ZBT109_0876</name>
</gene>
<dbReference type="AlphaFoldDB" id="A0A348HDE7"/>
<dbReference type="Proteomes" id="UP000267342">
    <property type="component" value="Chromosome"/>
</dbReference>
<protein>
    <submittedName>
        <fullName evidence="4">ATPase</fullName>
    </submittedName>
</protein>
<feature type="region of interest" description="Disordered" evidence="2">
    <location>
        <begin position="860"/>
        <end position="890"/>
    </location>
</feature>
<accession>A0A348HDE7</accession>
<evidence type="ECO:0000256" key="1">
    <source>
        <dbReference type="SAM" id="Coils"/>
    </source>
</evidence>
<feature type="coiled-coil region" evidence="1">
    <location>
        <begin position="561"/>
        <end position="602"/>
    </location>
</feature>
<proteinExistence type="predicted"/>
<dbReference type="EMBL" id="AP018933">
    <property type="protein sequence ID" value="BBG29649.1"/>
    <property type="molecule type" value="Genomic_DNA"/>
</dbReference>